<dbReference type="Proteomes" id="UP000371977">
    <property type="component" value="Unassembled WGS sequence"/>
</dbReference>
<evidence type="ECO:0000256" key="2">
    <source>
        <dbReference type="ARBA" id="ARBA00023022"/>
    </source>
</evidence>
<evidence type="ECO:0000256" key="1">
    <source>
        <dbReference type="ARBA" id="ARBA00022529"/>
    </source>
</evidence>
<dbReference type="NCBIfam" id="TIGR01847">
    <property type="entry name" value="bacteriocin_sig"/>
    <property type="match status" value="1"/>
</dbReference>
<dbReference type="InterPro" id="IPR010133">
    <property type="entry name" value="Bacteriocin_signal_seq"/>
</dbReference>
<dbReference type="EMBL" id="SDGZ01000008">
    <property type="protein sequence ID" value="TYC50566.1"/>
    <property type="molecule type" value="Genomic_DNA"/>
</dbReference>
<dbReference type="GO" id="GO:0042742">
    <property type="term" value="P:defense response to bacterium"/>
    <property type="evidence" value="ECO:0007669"/>
    <property type="project" value="UniProtKB-KW"/>
</dbReference>
<protein>
    <submittedName>
        <fullName evidence="4">Bacteriocin</fullName>
    </submittedName>
</protein>
<keyword evidence="3" id="KW-0078">Bacteriocin</keyword>
<organism evidence="4 5">
    <name type="scientific">Weissella muntiaci</name>
    <dbReference type="NCBI Taxonomy" id="2508881"/>
    <lineage>
        <taxon>Bacteria</taxon>
        <taxon>Bacillati</taxon>
        <taxon>Bacillota</taxon>
        <taxon>Bacilli</taxon>
        <taxon>Lactobacillales</taxon>
        <taxon>Lactobacillaceae</taxon>
        <taxon>Weissella</taxon>
    </lineage>
</organism>
<name>A0A6C2CAG2_9LACO</name>
<evidence type="ECO:0000313" key="4">
    <source>
        <dbReference type="EMBL" id="TYC50566.1"/>
    </source>
</evidence>
<accession>A0A6C2CAG2</accession>
<reference evidence="4 5" key="1">
    <citation type="submission" date="2019-01" db="EMBL/GenBank/DDBJ databases">
        <title>Weissella sp. nov., a novel lactic acid bacterium isolated from animal feces.</title>
        <authorList>
            <person name="Wang L.-T."/>
        </authorList>
    </citation>
    <scope>NUCLEOTIDE SEQUENCE [LARGE SCALE GENOMIC DNA]</scope>
    <source>
        <strain evidence="4 5">8H-2</strain>
    </source>
</reference>
<dbReference type="AlphaFoldDB" id="A0A6C2CAG2"/>
<keyword evidence="1" id="KW-0929">Antimicrobial</keyword>
<evidence type="ECO:0000313" key="5">
    <source>
        <dbReference type="Proteomes" id="UP000371977"/>
    </source>
</evidence>
<keyword evidence="5" id="KW-1185">Reference proteome</keyword>
<sequence>MGLDKLNKFESLTETEMSEVEGGTILGYLAGYVVGRGGVAWGSLPGHHVSAINN</sequence>
<gene>
    <name evidence="4" type="ORF">ESZ50_02535</name>
</gene>
<dbReference type="GO" id="GO:0031640">
    <property type="term" value="P:killing of cells of another organism"/>
    <property type="evidence" value="ECO:0007669"/>
    <property type="project" value="UniProtKB-KW"/>
</dbReference>
<dbReference type="RefSeq" id="WP_148622038.1">
    <property type="nucleotide sequence ID" value="NZ_SDGZ01000008.1"/>
</dbReference>
<comment type="caution">
    <text evidence="4">The sequence shown here is derived from an EMBL/GenBank/DDBJ whole genome shotgun (WGS) entry which is preliminary data.</text>
</comment>
<proteinExistence type="predicted"/>
<evidence type="ECO:0000256" key="3">
    <source>
        <dbReference type="ARBA" id="ARBA00023048"/>
    </source>
</evidence>
<keyword evidence="2" id="KW-0044">Antibiotic</keyword>